<dbReference type="AlphaFoldDB" id="A0A543FTZ0"/>
<accession>A0A543FTZ0</accession>
<dbReference type="InterPro" id="IPR050789">
    <property type="entry name" value="Diverse_Enzym_Activities"/>
</dbReference>
<dbReference type="InterPro" id="IPR001466">
    <property type="entry name" value="Beta-lactam-related"/>
</dbReference>
<feature type="domain" description="Beta-lactamase-related" evidence="1">
    <location>
        <begin position="18"/>
        <end position="257"/>
    </location>
</feature>
<reference evidence="2 3" key="1">
    <citation type="submission" date="2019-06" db="EMBL/GenBank/DDBJ databases">
        <title>Sequencing the genomes of 1000 actinobacteria strains.</title>
        <authorList>
            <person name="Klenk H.-P."/>
        </authorList>
    </citation>
    <scope>NUCLEOTIDE SEQUENCE [LARGE SCALE GENOMIC DNA]</scope>
    <source>
        <strain evidence="2 3">DSM 45511</strain>
    </source>
</reference>
<dbReference type="EMBL" id="VFPH01000002">
    <property type="protein sequence ID" value="TQM37286.1"/>
    <property type="molecule type" value="Genomic_DNA"/>
</dbReference>
<organism evidence="2 3">
    <name type="scientific">Pseudonocardia cypriaca</name>
    <dbReference type="NCBI Taxonomy" id="882449"/>
    <lineage>
        <taxon>Bacteria</taxon>
        <taxon>Bacillati</taxon>
        <taxon>Actinomycetota</taxon>
        <taxon>Actinomycetes</taxon>
        <taxon>Pseudonocardiales</taxon>
        <taxon>Pseudonocardiaceae</taxon>
        <taxon>Pseudonocardia</taxon>
    </lineage>
</organism>
<keyword evidence="3" id="KW-1185">Reference proteome</keyword>
<sequence>MDERIRTEPAYSHTSHLLVEVGGQVVVDTHYRGPEVADVFSVTKSVLATLVGIAVQEGLVPDLDAPAGDLLGLPLPGQTLRHLLTMTRGCATDGPFDIDAVMALPGGWLERIAAAPAVTAPGTAFRYDNGGAHLLAAALERLVGAPLAEYADRALFAPLGITDREWPRDPDGHHLGFGHLRLSAGALAALGRLWLRQDRRLLDPDYAAAMVTAHSPGGPPEQRPYGFLIWIDPAGPLAGGWAGQHVHAVPAADAVVVTTGDPGFDPGPPPTDRLAPGWRPAHDLVVEHVLPVLTGQPD</sequence>
<comment type="caution">
    <text evidence="2">The sequence shown here is derived from an EMBL/GenBank/DDBJ whole genome shotgun (WGS) entry which is preliminary data.</text>
</comment>
<evidence type="ECO:0000259" key="1">
    <source>
        <dbReference type="Pfam" id="PF00144"/>
    </source>
</evidence>
<dbReference type="InterPro" id="IPR012338">
    <property type="entry name" value="Beta-lactam/transpept-like"/>
</dbReference>
<dbReference type="Pfam" id="PF00144">
    <property type="entry name" value="Beta-lactamase"/>
    <property type="match status" value="1"/>
</dbReference>
<evidence type="ECO:0000313" key="3">
    <source>
        <dbReference type="Proteomes" id="UP000319818"/>
    </source>
</evidence>
<protein>
    <submittedName>
        <fullName evidence="2">CubicO group peptidase (Beta-lactamase class C family)</fullName>
    </submittedName>
</protein>
<dbReference type="PANTHER" id="PTHR43283">
    <property type="entry name" value="BETA-LACTAMASE-RELATED"/>
    <property type="match status" value="1"/>
</dbReference>
<evidence type="ECO:0000313" key="2">
    <source>
        <dbReference type="EMBL" id="TQM37286.1"/>
    </source>
</evidence>
<dbReference type="PANTHER" id="PTHR43283:SF7">
    <property type="entry name" value="BETA-LACTAMASE-RELATED DOMAIN-CONTAINING PROTEIN"/>
    <property type="match status" value="1"/>
</dbReference>
<name>A0A543FTZ0_9PSEU</name>
<dbReference type="Proteomes" id="UP000319818">
    <property type="component" value="Unassembled WGS sequence"/>
</dbReference>
<dbReference type="Gene3D" id="3.40.710.10">
    <property type="entry name" value="DD-peptidase/beta-lactamase superfamily"/>
    <property type="match status" value="1"/>
</dbReference>
<proteinExistence type="predicted"/>
<dbReference type="SUPFAM" id="SSF56601">
    <property type="entry name" value="beta-lactamase/transpeptidase-like"/>
    <property type="match status" value="1"/>
</dbReference>
<gene>
    <name evidence="2" type="ORF">FB388_4495</name>
</gene>